<evidence type="ECO:0000313" key="8">
    <source>
        <dbReference type="EMBL" id="KPV51128.1"/>
    </source>
</evidence>
<dbReference type="AlphaFoldDB" id="A0A0P9CXQ8"/>
<dbReference type="InterPro" id="IPR035447">
    <property type="entry name" value="DNA_topo_I_N_sf"/>
</dbReference>
<dbReference type="Proteomes" id="UP000050509">
    <property type="component" value="Unassembled WGS sequence"/>
</dbReference>
<evidence type="ECO:0000256" key="5">
    <source>
        <dbReference type="ARBA" id="ARBA00023125"/>
    </source>
</evidence>
<evidence type="ECO:0000256" key="4">
    <source>
        <dbReference type="ARBA" id="ARBA00023029"/>
    </source>
</evidence>
<evidence type="ECO:0000256" key="1">
    <source>
        <dbReference type="ARBA" id="ARBA00000213"/>
    </source>
</evidence>
<dbReference type="EC" id="5.6.2.1" evidence="3"/>
<dbReference type="Pfam" id="PF01028">
    <property type="entry name" value="Topoisom_I"/>
    <property type="match status" value="1"/>
</dbReference>
<gene>
    <name evidence="8" type="ORF">SE17_22995</name>
</gene>
<sequence length="290" mass="32922">ICADPNGHLQATGRDARGRKQYRYHPRWRAARDDTKYHRMIAFAQALPAMRKRVEHDLALPGLPREKVLATVLRLLETTLIRVGNDEYARTNNSDGLTTMRDRHVDVAGGTMTFHFVGKSGKKHEITMKDARLAKIVRRCRDLPGYELFQYLDADGNRQDVKSNDVNAYLQEISGHDFTAKDFRTWAGTLLACLALQEFEMVDSEAQKKKNIVRAVESVAERLGNTPAVCRKSYVHPAVLDCYLDGTLLDTLQQRVEQEFAASARQLRPEEAAVFGLLIRRLAQEQDKAK</sequence>
<comment type="caution">
    <text evidence="8">The sequence shown here is derived from an EMBL/GenBank/DDBJ whole genome shotgun (WGS) entry which is preliminary data.</text>
</comment>
<evidence type="ECO:0000259" key="7">
    <source>
        <dbReference type="Pfam" id="PF01028"/>
    </source>
</evidence>
<keyword evidence="6 8" id="KW-0413">Isomerase</keyword>
<dbReference type="InterPro" id="IPR014711">
    <property type="entry name" value="TopoI_cat_a-hlx-sub_euk"/>
</dbReference>
<dbReference type="Gene3D" id="1.10.132.120">
    <property type="match status" value="1"/>
</dbReference>
<protein>
    <recommendedName>
        <fullName evidence="3">DNA topoisomerase</fullName>
        <ecNumber evidence="3">5.6.2.1</ecNumber>
    </recommendedName>
</protein>
<dbReference type="GO" id="GO:0003677">
    <property type="term" value="F:DNA binding"/>
    <property type="evidence" value="ECO:0007669"/>
    <property type="project" value="UniProtKB-KW"/>
</dbReference>
<keyword evidence="5" id="KW-0238">DNA-binding</keyword>
<dbReference type="SUPFAM" id="SSF56349">
    <property type="entry name" value="DNA breaking-rejoining enzymes"/>
    <property type="match status" value="1"/>
</dbReference>
<feature type="non-terminal residue" evidence="8">
    <location>
        <position position="1"/>
    </location>
</feature>
<reference evidence="8 9" key="1">
    <citation type="submission" date="2015-09" db="EMBL/GenBank/DDBJ databases">
        <title>Draft genome sequence of Kouleothrix aurantiaca JCM 19913.</title>
        <authorList>
            <person name="Hemp J."/>
        </authorList>
    </citation>
    <scope>NUCLEOTIDE SEQUENCE [LARGE SCALE GENOMIC DNA]</scope>
    <source>
        <strain evidence="8 9">COM-B</strain>
    </source>
</reference>
<dbReference type="PATRIC" id="fig|186479.3.peg.287"/>
<dbReference type="GO" id="GO:0003917">
    <property type="term" value="F:DNA topoisomerase type I (single strand cut, ATP-independent) activity"/>
    <property type="evidence" value="ECO:0007669"/>
    <property type="project" value="UniProtKB-EC"/>
</dbReference>
<dbReference type="Gene3D" id="3.30.66.10">
    <property type="entry name" value="DNA topoisomerase I domain"/>
    <property type="match status" value="1"/>
</dbReference>
<dbReference type="InterPro" id="IPR001631">
    <property type="entry name" value="TopoI"/>
</dbReference>
<dbReference type="InterPro" id="IPR013500">
    <property type="entry name" value="TopoI_cat_euk"/>
</dbReference>
<comment type="similarity">
    <text evidence="2">Belongs to the type IB topoisomerase family.</text>
</comment>
<keyword evidence="4" id="KW-0799">Topoisomerase</keyword>
<proteinExistence type="inferred from homology"/>
<evidence type="ECO:0000256" key="3">
    <source>
        <dbReference type="ARBA" id="ARBA00012891"/>
    </source>
</evidence>
<feature type="domain" description="DNA topoisomerase I catalytic core eukaryotic-type" evidence="7">
    <location>
        <begin position="28"/>
        <end position="241"/>
    </location>
</feature>
<evidence type="ECO:0000313" key="9">
    <source>
        <dbReference type="Proteomes" id="UP000050509"/>
    </source>
</evidence>
<accession>A0A0P9CXQ8</accession>
<dbReference type="SUPFAM" id="SSF55869">
    <property type="entry name" value="DNA topoisomerase I domain"/>
    <property type="match status" value="1"/>
</dbReference>
<evidence type="ECO:0000256" key="2">
    <source>
        <dbReference type="ARBA" id="ARBA00006645"/>
    </source>
</evidence>
<organism evidence="8 9">
    <name type="scientific">Kouleothrix aurantiaca</name>
    <dbReference type="NCBI Taxonomy" id="186479"/>
    <lineage>
        <taxon>Bacteria</taxon>
        <taxon>Bacillati</taxon>
        <taxon>Chloroflexota</taxon>
        <taxon>Chloroflexia</taxon>
        <taxon>Chloroflexales</taxon>
        <taxon>Roseiflexineae</taxon>
        <taxon>Roseiflexaceae</taxon>
        <taxon>Kouleothrix</taxon>
    </lineage>
</organism>
<dbReference type="GO" id="GO:0006265">
    <property type="term" value="P:DNA topological change"/>
    <property type="evidence" value="ECO:0007669"/>
    <property type="project" value="InterPro"/>
</dbReference>
<dbReference type="EMBL" id="LJCR01001057">
    <property type="protein sequence ID" value="KPV51128.1"/>
    <property type="molecule type" value="Genomic_DNA"/>
</dbReference>
<dbReference type="Gene3D" id="3.90.15.10">
    <property type="entry name" value="Topoisomerase I, Chain A, domain 3"/>
    <property type="match status" value="1"/>
</dbReference>
<dbReference type="PROSITE" id="PS52038">
    <property type="entry name" value="TOPO_IB_2"/>
    <property type="match status" value="1"/>
</dbReference>
<evidence type="ECO:0000256" key="6">
    <source>
        <dbReference type="ARBA" id="ARBA00023235"/>
    </source>
</evidence>
<keyword evidence="9" id="KW-1185">Reference proteome</keyword>
<name>A0A0P9CXQ8_9CHLR</name>
<comment type="catalytic activity">
    <reaction evidence="1">
        <text>ATP-independent breakage of single-stranded DNA, followed by passage and rejoining.</text>
        <dbReference type="EC" id="5.6.2.1"/>
    </reaction>
</comment>
<dbReference type="PRINTS" id="PR00416">
    <property type="entry name" value="EUTPISMRASEI"/>
</dbReference>
<dbReference type="InterPro" id="IPR011010">
    <property type="entry name" value="DNA_brk_join_enz"/>
</dbReference>